<keyword evidence="2" id="KW-1185">Reference proteome</keyword>
<name>F4L6Z6_HALH1</name>
<reference key="2">
    <citation type="submission" date="2011-04" db="EMBL/GenBank/DDBJ databases">
        <title>Complete sequence of chromosome of Haliscomenobacter hydrossis DSM 1100.</title>
        <authorList>
            <consortium name="US DOE Joint Genome Institute (JGI-PGF)"/>
            <person name="Lucas S."/>
            <person name="Han J."/>
            <person name="Lapidus A."/>
            <person name="Bruce D."/>
            <person name="Goodwin L."/>
            <person name="Pitluck S."/>
            <person name="Peters L."/>
            <person name="Kyrpides N."/>
            <person name="Mavromatis K."/>
            <person name="Ivanova N."/>
            <person name="Ovchinnikova G."/>
            <person name="Pagani I."/>
            <person name="Daligault H."/>
            <person name="Detter J.C."/>
            <person name="Han C."/>
            <person name="Land M."/>
            <person name="Hauser L."/>
            <person name="Markowitz V."/>
            <person name="Cheng J.-F."/>
            <person name="Hugenholtz P."/>
            <person name="Woyke T."/>
            <person name="Wu D."/>
            <person name="Verbarg S."/>
            <person name="Frueling A."/>
            <person name="Brambilla E."/>
            <person name="Klenk H.-P."/>
            <person name="Eisen J.A."/>
        </authorList>
    </citation>
    <scope>NUCLEOTIDE SEQUENCE</scope>
    <source>
        <strain>DSM 1100</strain>
    </source>
</reference>
<accession>F4L6Z6</accession>
<dbReference type="HOGENOM" id="CLU_149290_1_2_10"/>
<evidence type="ECO:0008006" key="3">
    <source>
        <dbReference type="Google" id="ProtNLM"/>
    </source>
</evidence>
<dbReference type="Gene3D" id="3.10.450.530">
    <property type="entry name" value="Ribonuclease toxin, BrnT, of type II toxin-antitoxin system"/>
    <property type="match status" value="1"/>
</dbReference>
<reference evidence="1 2" key="1">
    <citation type="journal article" date="2011" name="Stand. Genomic Sci.">
        <title>Complete genome sequence of Haliscomenobacter hydrossis type strain (O).</title>
        <authorList>
            <consortium name="US DOE Joint Genome Institute (JGI-PGF)"/>
            <person name="Daligault H."/>
            <person name="Lapidus A."/>
            <person name="Zeytun A."/>
            <person name="Nolan M."/>
            <person name="Lucas S."/>
            <person name="Del Rio T.G."/>
            <person name="Tice H."/>
            <person name="Cheng J.F."/>
            <person name="Tapia R."/>
            <person name="Han C."/>
            <person name="Goodwin L."/>
            <person name="Pitluck S."/>
            <person name="Liolios K."/>
            <person name="Pagani I."/>
            <person name="Ivanova N."/>
            <person name="Huntemann M."/>
            <person name="Mavromatis K."/>
            <person name="Mikhailova N."/>
            <person name="Pati A."/>
            <person name="Chen A."/>
            <person name="Palaniappan K."/>
            <person name="Land M."/>
            <person name="Hauser L."/>
            <person name="Brambilla E.M."/>
            <person name="Rohde M."/>
            <person name="Verbarg S."/>
            <person name="Goker M."/>
            <person name="Bristow J."/>
            <person name="Eisen J.A."/>
            <person name="Markowitz V."/>
            <person name="Hugenholtz P."/>
            <person name="Kyrpides N.C."/>
            <person name="Klenk H.P."/>
            <person name="Woyke T."/>
        </authorList>
    </citation>
    <scope>NUCLEOTIDE SEQUENCE [LARGE SCALE GENOMIC DNA]</scope>
    <source>
        <strain evidence="2">ATCC 27775 / DSM 1100 / LMG 10767 / O</strain>
    </source>
</reference>
<evidence type="ECO:0000313" key="2">
    <source>
        <dbReference type="Proteomes" id="UP000008461"/>
    </source>
</evidence>
<organism evidence="1 2">
    <name type="scientific">Haliscomenobacter hydrossis (strain ATCC 27775 / DSM 1100 / LMG 10767 / O)</name>
    <dbReference type="NCBI Taxonomy" id="760192"/>
    <lineage>
        <taxon>Bacteria</taxon>
        <taxon>Pseudomonadati</taxon>
        <taxon>Bacteroidota</taxon>
        <taxon>Saprospiria</taxon>
        <taxon>Saprospirales</taxon>
        <taxon>Haliscomenobacteraceae</taxon>
        <taxon>Haliscomenobacter</taxon>
    </lineage>
</organism>
<evidence type="ECO:0000313" key="1">
    <source>
        <dbReference type="EMBL" id="AEE51951.1"/>
    </source>
</evidence>
<dbReference type="KEGG" id="hhy:Halhy_4105"/>
<dbReference type="eggNOG" id="COG2929">
    <property type="taxonomic scope" value="Bacteria"/>
</dbReference>
<dbReference type="Proteomes" id="UP000008461">
    <property type="component" value="Chromosome"/>
</dbReference>
<dbReference type="InterPro" id="IPR007460">
    <property type="entry name" value="BrnT_toxin"/>
</dbReference>
<sequence length="98" mass="11797">MPKFEWDDNKNESNQRKHKISFEDASDVFNDEDRLHYVVKRNDETRYVTIGKAFQVFVTVVYTMRELIIRIISARRSSKEERNEYLANKFSKSDDNNE</sequence>
<dbReference type="InterPro" id="IPR038573">
    <property type="entry name" value="BrnT_sf"/>
</dbReference>
<dbReference type="EMBL" id="CP002691">
    <property type="protein sequence ID" value="AEE51951.1"/>
    <property type="molecule type" value="Genomic_DNA"/>
</dbReference>
<dbReference type="AlphaFoldDB" id="F4L6Z6"/>
<dbReference type="Pfam" id="PF04365">
    <property type="entry name" value="BrnT_toxin"/>
    <property type="match status" value="1"/>
</dbReference>
<dbReference type="STRING" id="760192.Halhy_4105"/>
<gene>
    <name evidence="1" type="ordered locus">Halhy_4105</name>
</gene>
<dbReference type="RefSeq" id="WP_013766489.1">
    <property type="nucleotide sequence ID" value="NC_015510.1"/>
</dbReference>
<dbReference type="OrthoDB" id="839663at2"/>
<protein>
    <recommendedName>
        <fullName evidence="3">BrnT family toxin</fullName>
    </recommendedName>
</protein>
<proteinExistence type="predicted"/>